<dbReference type="PANTHER" id="PTHR44688">
    <property type="entry name" value="DNA-BINDING TRANSCRIPTIONAL ACTIVATOR DEVR_DOSR"/>
    <property type="match status" value="1"/>
</dbReference>
<dbReference type="EMBL" id="AP023396">
    <property type="protein sequence ID" value="BCK55879.1"/>
    <property type="molecule type" value="Genomic_DNA"/>
</dbReference>
<dbReference type="InterPro" id="IPR003593">
    <property type="entry name" value="AAA+_ATPase"/>
</dbReference>
<dbReference type="RefSeq" id="WP_187683049.1">
    <property type="nucleotide sequence ID" value="NZ_AP023396.1"/>
</dbReference>
<sequence>MVSSQLFVNESGGRRVVPGHDTPSAPPDLPFTPLRLAEADARLDRAVRAGNGHTVLVCAPAGSGKTVLVADWIRRRHANTPVGWVGLGDAAADPDRLWPAVADALRLPVVSRPNAVPDTPVDDAAALLSALAARPGRTVLVIDDAHLINDPLTLSGLEYFVEHAPRQLITVVLGRYDPPIRWHALEMTARLTRVSAPELRFDESHTAALLAQHDCRLTATELSGVHELTCGWAGLVRIAAIDLAARTGNRETAIAALAQGPRAVADFLVGELLTTLPAEAREFLLATAVPDSFCAELAAALAGPAAARMLEHLLRNNFPVEVTAHDGVLWYTYHPMLRTYLLAEAGRADPDRIAELHRECAGWFVATALLPAALRHVLAEPGHPALPGFVRAHGPRMVFDGNGAALFRALDHIDAPADDRFVLLLRTADAIEHGDVVQATALRELIAERPQRDSVFVPPELLRPFTLAVVHDVTAGTTDAPGPVPPVPPATGHLDLDCYIALQIATAHTFAADAGQRGEPGLRHALALSERAGLHRLTLHALTRLAMAAGLGGSLALMRERAFRAVAFADHHRLHDTASLAHARVMVALMAYLQADDHYLQAAEILPRTTRLDGSTAPASGWHADVLAHLFTFDTAPDRHAVADTLRNAMHRLLEETPVPATTGGLLAHVTWALLRLRRHDTAQQLLDRAVTTLGRLPETTLVEAALADYHHRSTATVELIEPLLRQEENLHPVSAVHAWLLRAAADHRLDRSTAAYEALHRALALAYTDRVIRPFLDVPGTLGLLDQFVGRFGHLDEFVDTIRHRPRTRATARLPHLTDTELAVLRQLPSGMTTHSLAADMGVSINTVKTHLRGIYHKLGVRTRADAIAHGRNFGLI</sequence>
<dbReference type="Pfam" id="PF13401">
    <property type="entry name" value="AAA_22"/>
    <property type="match status" value="1"/>
</dbReference>
<name>A0A7G1KPU8_9NOCA</name>
<dbReference type="SMART" id="SM00421">
    <property type="entry name" value="HTH_LUXR"/>
    <property type="match status" value="1"/>
</dbReference>
<dbReference type="AlphaFoldDB" id="A0A7G1KPU8"/>
<evidence type="ECO:0000313" key="6">
    <source>
        <dbReference type="Proteomes" id="UP000516173"/>
    </source>
</evidence>
<dbReference type="InterPro" id="IPR049945">
    <property type="entry name" value="AAA_22"/>
</dbReference>
<dbReference type="InterPro" id="IPR036388">
    <property type="entry name" value="WH-like_DNA-bd_sf"/>
</dbReference>
<organism evidence="5 6">
    <name type="scientific">Nocardia wallacei</name>
    <dbReference type="NCBI Taxonomy" id="480035"/>
    <lineage>
        <taxon>Bacteria</taxon>
        <taxon>Bacillati</taxon>
        <taxon>Actinomycetota</taxon>
        <taxon>Actinomycetes</taxon>
        <taxon>Mycobacteriales</taxon>
        <taxon>Nocardiaceae</taxon>
        <taxon>Nocardia</taxon>
    </lineage>
</organism>
<dbReference type="PANTHER" id="PTHR44688:SF25">
    <property type="entry name" value="HTH LUXR-TYPE DOMAIN-CONTAINING PROTEIN"/>
    <property type="match status" value="1"/>
</dbReference>
<dbReference type="InterPro" id="IPR027417">
    <property type="entry name" value="P-loop_NTPase"/>
</dbReference>
<reference evidence="5 6" key="1">
    <citation type="submission" date="2020-08" db="EMBL/GenBank/DDBJ databases">
        <title>Genome Sequencing of Nocardia wallacei strain FMUON74 and assembly.</title>
        <authorList>
            <person name="Toyokawa M."/>
            <person name="Uesaka K."/>
        </authorList>
    </citation>
    <scope>NUCLEOTIDE SEQUENCE [LARGE SCALE GENOMIC DNA]</scope>
    <source>
        <strain evidence="5 6">FMUON74</strain>
    </source>
</reference>
<dbReference type="InterPro" id="IPR059106">
    <property type="entry name" value="WHD_MalT"/>
</dbReference>
<dbReference type="KEGG" id="nwl:NWFMUON74_36510"/>
<dbReference type="PROSITE" id="PS50043">
    <property type="entry name" value="HTH_LUXR_2"/>
    <property type="match status" value="1"/>
</dbReference>
<dbReference type="GO" id="GO:0003677">
    <property type="term" value="F:DNA binding"/>
    <property type="evidence" value="ECO:0007669"/>
    <property type="project" value="UniProtKB-KW"/>
</dbReference>
<evidence type="ECO:0000259" key="4">
    <source>
        <dbReference type="PROSITE" id="PS50043"/>
    </source>
</evidence>
<accession>A0A7G1KPU8</accession>
<dbReference type="Pfam" id="PF00196">
    <property type="entry name" value="GerE"/>
    <property type="match status" value="1"/>
</dbReference>
<keyword evidence="3" id="KW-0804">Transcription</keyword>
<evidence type="ECO:0000256" key="3">
    <source>
        <dbReference type="ARBA" id="ARBA00023163"/>
    </source>
</evidence>
<dbReference type="InterPro" id="IPR016032">
    <property type="entry name" value="Sig_transdc_resp-reg_C-effctor"/>
</dbReference>
<dbReference type="SUPFAM" id="SSF46894">
    <property type="entry name" value="C-terminal effector domain of the bipartite response regulators"/>
    <property type="match status" value="1"/>
</dbReference>
<evidence type="ECO:0000313" key="5">
    <source>
        <dbReference type="EMBL" id="BCK55879.1"/>
    </source>
</evidence>
<dbReference type="CDD" id="cd06170">
    <property type="entry name" value="LuxR_C_like"/>
    <property type="match status" value="1"/>
</dbReference>
<dbReference type="SUPFAM" id="SSF52540">
    <property type="entry name" value="P-loop containing nucleoside triphosphate hydrolases"/>
    <property type="match status" value="1"/>
</dbReference>
<dbReference type="GO" id="GO:0016887">
    <property type="term" value="F:ATP hydrolysis activity"/>
    <property type="evidence" value="ECO:0007669"/>
    <property type="project" value="InterPro"/>
</dbReference>
<keyword evidence="6" id="KW-1185">Reference proteome</keyword>
<keyword evidence="1" id="KW-0805">Transcription regulation</keyword>
<dbReference type="Gene3D" id="3.40.50.300">
    <property type="entry name" value="P-loop containing nucleotide triphosphate hydrolases"/>
    <property type="match status" value="1"/>
</dbReference>
<evidence type="ECO:0000256" key="1">
    <source>
        <dbReference type="ARBA" id="ARBA00023015"/>
    </source>
</evidence>
<keyword evidence="2" id="KW-0238">DNA-binding</keyword>
<protein>
    <submittedName>
        <fullName evidence="5">Helix-turn-helix transcriptional regulator</fullName>
    </submittedName>
</protein>
<gene>
    <name evidence="5" type="ORF">NWFMUON74_36510</name>
</gene>
<dbReference type="GO" id="GO:0006355">
    <property type="term" value="P:regulation of DNA-templated transcription"/>
    <property type="evidence" value="ECO:0007669"/>
    <property type="project" value="InterPro"/>
</dbReference>
<feature type="domain" description="HTH luxR-type" evidence="4">
    <location>
        <begin position="811"/>
        <end position="876"/>
    </location>
</feature>
<evidence type="ECO:0000256" key="2">
    <source>
        <dbReference type="ARBA" id="ARBA00023125"/>
    </source>
</evidence>
<dbReference type="Proteomes" id="UP000516173">
    <property type="component" value="Chromosome"/>
</dbReference>
<dbReference type="InterPro" id="IPR000792">
    <property type="entry name" value="Tscrpt_reg_LuxR_C"/>
</dbReference>
<dbReference type="PRINTS" id="PR00038">
    <property type="entry name" value="HTHLUXR"/>
</dbReference>
<dbReference type="SMART" id="SM00382">
    <property type="entry name" value="AAA"/>
    <property type="match status" value="1"/>
</dbReference>
<proteinExistence type="predicted"/>
<dbReference type="GeneID" id="80348174"/>
<dbReference type="Pfam" id="PF25873">
    <property type="entry name" value="WHD_MalT"/>
    <property type="match status" value="1"/>
</dbReference>
<dbReference type="Gene3D" id="1.10.10.10">
    <property type="entry name" value="Winged helix-like DNA-binding domain superfamily/Winged helix DNA-binding domain"/>
    <property type="match status" value="1"/>
</dbReference>